<keyword evidence="4 6" id="KW-1133">Transmembrane helix</keyword>
<feature type="transmembrane region" description="Helical" evidence="6">
    <location>
        <begin position="295"/>
        <end position="320"/>
    </location>
</feature>
<evidence type="ECO:0000256" key="5">
    <source>
        <dbReference type="ARBA" id="ARBA00023136"/>
    </source>
</evidence>
<feature type="transmembrane region" description="Helical" evidence="6">
    <location>
        <begin position="248"/>
        <end position="267"/>
    </location>
</feature>
<evidence type="ECO:0000256" key="1">
    <source>
        <dbReference type="ARBA" id="ARBA00004141"/>
    </source>
</evidence>
<dbReference type="Gene3D" id="1.20.1740.10">
    <property type="entry name" value="Amino acid/polyamine transporter I"/>
    <property type="match status" value="1"/>
</dbReference>
<keyword evidence="2" id="KW-0813">Transport</keyword>
<dbReference type="InterPro" id="IPR002293">
    <property type="entry name" value="AA/rel_permease1"/>
</dbReference>
<dbReference type="PANTHER" id="PTHR45649">
    <property type="entry name" value="AMINO-ACID PERMEASE BAT1"/>
    <property type="match status" value="1"/>
</dbReference>
<dbReference type="PANTHER" id="PTHR45649:SF26">
    <property type="entry name" value="OS04G0435100 PROTEIN"/>
    <property type="match status" value="1"/>
</dbReference>
<feature type="transmembrane region" description="Helical" evidence="6">
    <location>
        <begin position="414"/>
        <end position="435"/>
    </location>
</feature>
<dbReference type="EMBL" id="LQPR01000052">
    <property type="protein sequence ID" value="ORW68570.1"/>
    <property type="molecule type" value="Genomic_DNA"/>
</dbReference>
<keyword evidence="5 6" id="KW-0472">Membrane</keyword>
<evidence type="ECO:0000256" key="6">
    <source>
        <dbReference type="SAM" id="Phobius"/>
    </source>
</evidence>
<name>A0AAJ3NMB8_9MYCO</name>
<comment type="caution">
    <text evidence="7">The sequence shown here is derived from an EMBL/GenBank/DDBJ whole genome shotgun (WGS) entry which is preliminary data.</text>
</comment>
<accession>A0AAJ3NMB8</accession>
<feature type="transmembrane region" description="Helical" evidence="6">
    <location>
        <begin position="341"/>
        <end position="361"/>
    </location>
</feature>
<reference evidence="7 8" key="1">
    <citation type="submission" date="2016-01" db="EMBL/GenBank/DDBJ databases">
        <title>The new phylogeny of the genus Mycobacterium.</title>
        <authorList>
            <person name="Tarcisio F."/>
            <person name="Conor M."/>
            <person name="Antonella G."/>
            <person name="Elisabetta G."/>
            <person name="Giulia F.S."/>
            <person name="Sara T."/>
            <person name="Anna F."/>
            <person name="Clotilde B."/>
            <person name="Roberto B."/>
            <person name="Veronica D.S."/>
            <person name="Fabio R."/>
            <person name="Monica P."/>
            <person name="Olivier J."/>
            <person name="Enrico T."/>
            <person name="Nicola S."/>
        </authorList>
    </citation>
    <scope>NUCLEOTIDE SEQUENCE [LARGE SCALE GENOMIC DNA]</scope>
    <source>
        <strain evidence="7 8">DSM 44616</strain>
    </source>
</reference>
<keyword evidence="3 6" id="KW-0812">Transmembrane</keyword>
<feature type="transmembrane region" description="Helical" evidence="6">
    <location>
        <begin position="455"/>
        <end position="475"/>
    </location>
</feature>
<evidence type="ECO:0000313" key="8">
    <source>
        <dbReference type="Proteomes" id="UP000193387"/>
    </source>
</evidence>
<evidence type="ECO:0000256" key="4">
    <source>
        <dbReference type="ARBA" id="ARBA00022989"/>
    </source>
</evidence>
<proteinExistence type="predicted"/>
<gene>
    <name evidence="7" type="ORF">AWC23_20915</name>
</gene>
<dbReference type="Proteomes" id="UP000193387">
    <property type="component" value="Unassembled WGS sequence"/>
</dbReference>
<comment type="subcellular location">
    <subcellularLocation>
        <location evidence="1">Membrane</location>
        <topology evidence="1">Multi-pass membrane protein</topology>
    </subcellularLocation>
</comment>
<evidence type="ECO:0000313" key="7">
    <source>
        <dbReference type="EMBL" id="ORW68570.1"/>
    </source>
</evidence>
<sequence length="503" mass="53272">MHRGVGTFASFAAGFSFVSILTTVDQFFFIGFGFGGAAFFWTWPVVFIGQLLVAYNFATLAARFPISGAIYQWSSRLAGPTFGWFTGWVMVVAEILTTAAAAIALQAILPQIWTGFQFMGGPDADSSPTSPTGAANAVVLGIILLGITTVINALSVRLMSAINTAGVVLELIGVAVVLVMLFTHVKRGLGTVMHATGATTPAHSNQVFAWAASALMAAYVMVGFDSAGELSEETHAPRRTTPRTITRSLIVSGVLGMLLLLGGILAAPSLTDGTLSSIGLPAVLSDVFGPTAGRIVLADVAIAVFACTLAIQTAGSRMIYSMARERSLPFPGFLSKVSKTNGAPFVSTFVVGIGAAIVLLINIKQSAIFTALASLCIGMLYLAYLGVTVPLLIERIRHRRDDLVLDGVDEHGNPLFALGRWGIVVNGLAVVYQVVMAVNLLWPRSAVYDTTGHTWWLKWSAVLFIGLTLVAGFLIHRRNEQREGAKQAMPYLPETAGMEAATA</sequence>
<evidence type="ECO:0000256" key="2">
    <source>
        <dbReference type="ARBA" id="ARBA00022448"/>
    </source>
</evidence>
<dbReference type="GO" id="GO:0022857">
    <property type="term" value="F:transmembrane transporter activity"/>
    <property type="evidence" value="ECO:0007669"/>
    <property type="project" value="InterPro"/>
</dbReference>
<dbReference type="AlphaFoldDB" id="A0AAJ3NMB8"/>
<keyword evidence="8" id="KW-1185">Reference proteome</keyword>
<feature type="transmembrane region" description="Helical" evidence="6">
    <location>
        <begin position="82"/>
        <end position="113"/>
    </location>
</feature>
<feature type="transmembrane region" description="Helical" evidence="6">
    <location>
        <begin position="367"/>
        <end position="393"/>
    </location>
</feature>
<dbReference type="PIRSF" id="PIRSF006060">
    <property type="entry name" value="AA_transporter"/>
    <property type="match status" value="1"/>
</dbReference>
<feature type="transmembrane region" description="Helical" evidence="6">
    <location>
        <begin position="40"/>
        <end position="61"/>
    </location>
</feature>
<dbReference type="Pfam" id="PF13520">
    <property type="entry name" value="AA_permease_2"/>
    <property type="match status" value="1"/>
</dbReference>
<organism evidence="7 8">
    <name type="scientific">Mycobacterium saskatchewanense</name>
    <dbReference type="NCBI Taxonomy" id="220927"/>
    <lineage>
        <taxon>Bacteria</taxon>
        <taxon>Bacillati</taxon>
        <taxon>Actinomycetota</taxon>
        <taxon>Actinomycetes</taxon>
        <taxon>Mycobacteriales</taxon>
        <taxon>Mycobacteriaceae</taxon>
        <taxon>Mycobacterium</taxon>
        <taxon>Mycobacterium simiae complex</taxon>
    </lineage>
</organism>
<feature type="transmembrane region" description="Helical" evidence="6">
    <location>
        <begin position="133"/>
        <end position="154"/>
    </location>
</feature>
<feature type="transmembrane region" description="Helical" evidence="6">
    <location>
        <begin position="161"/>
        <end position="183"/>
    </location>
</feature>
<protein>
    <submittedName>
        <fullName evidence="7">Amino acid permease</fullName>
    </submittedName>
</protein>
<feature type="transmembrane region" description="Helical" evidence="6">
    <location>
        <begin position="12"/>
        <end position="34"/>
    </location>
</feature>
<feature type="transmembrane region" description="Helical" evidence="6">
    <location>
        <begin position="207"/>
        <end position="227"/>
    </location>
</feature>
<evidence type="ECO:0000256" key="3">
    <source>
        <dbReference type="ARBA" id="ARBA00022692"/>
    </source>
</evidence>
<dbReference type="GO" id="GO:0016020">
    <property type="term" value="C:membrane"/>
    <property type="evidence" value="ECO:0007669"/>
    <property type="project" value="UniProtKB-SubCell"/>
</dbReference>